<gene>
    <name evidence="2" type="ORF">SAMN04489712_106173</name>
</gene>
<name>A0A1H6B3I9_9ACTN</name>
<evidence type="ECO:0008006" key="4">
    <source>
        <dbReference type="Google" id="ProtNLM"/>
    </source>
</evidence>
<accession>A0A1H6B3I9</accession>
<dbReference type="EMBL" id="FNVO01000006">
    <property type="protein sequence ID" value="SEG54696.1"/>
    <property type="molecule type" value="Genomic_DNA"/>
</dbReference>
<evidence type="ECO:0000256" key="1">
    <source>
        <dbReference type="SAM" id="SignalP"/>
    </source>
</evidence>
<evidence type="ECO:0000313" key="2">
    <source>
        <dbReference type="EMBL" id="SEG54696.1"/>
    </source>
</evidence>
<proteinExistence type="predicted"/>
<dbReference type="Proteomes" id="UP000236723">
    <property type="component" value="Unassembled WGS sequence"/>
</dbReference>
<protein>
    <recommendedName>
        <fullName evidence="4">WxL domain surface cell wall-binding</fullName>
    </recommendedName>
</protein>
<keyword evidence="1" id="KW-0732">Signal</keyword>
<evidence type="ECO:0000313" key="3">
    <source>
        <dbReference type="Proteomes" id="UP000236723"/>
    </source>
</evidence>
<reference evidence="3" key="1">
    <citation type="submission" date="2016-10" db="EMBL/GenBank/DDBJ databases">
        <authorList>
            <person name="Varghese N."/>
            <person name="Submissions S."/>
        </authorList>
    </citation>
    <scope>NUCLEOTIDE SEQUENCE [LARGE SCALE GENOMIC DNA]</scope>
    <source>
        <strain evidence="3">DSM 43163</strain>
    </source>
</reference>
<dbReference type="RefSeq" id="WP_103938689.1">
    <property type="nucleotide sequence ID" value="NZ_FNVO01000006.1"/>
</dbReference>
<keyword evidence="3" id="KW-1185">Reference proteome</keyword>
<feature type="chain" id="PRO_5009293289" description="WxL domain surface cell wall-binding" evidence="1">
    <location>
        <begin position="34"/>
        <end position="439"/>
    </location>
</feature>
<sequence>MRRTRTALRGAAAALTAAGAVTVPLAAATPAHAGTGQVAYQCQIFGTKFDYNATVTVTAPASAKVGDEVTVEADFSDLPGVAPLPVNKWTTSGSLTVSGAQSGSVSIAVPERVGPIPAYGAVPIGKATGKLTLTTPGEVKLAPAALSILADAGAQATIACTPKSAPGPLAAIDVATGGPGVSVAPGTIHQGGAITLTGAGWEPGAVDVALCDSNGTECKAEDLTDVSASVGADGKLTGSATIAEEAAPGARTIVVTQGAVSKSVALTVTEKTPPPTGQCADKPVGQCGEQKINLTVNGGPLTMSQQPGEVDLTPITLNGTEQTATGDLRQVEVVDARGGSTGWSLTGTLTDFSSAAGTKISAGNLSWTPACTAGPGASAVTPGSAGPLDDTTAATLCSAPDGAGQIVGGTYTAGAALNLKVPPATGAGQYTAILTLTLS</sequence>
<dbReference type="AlphaFoldDB" id="A0A1H6B3I9"/>
<organism evidence="2 3">
    <name type="scientific">Thermomonospora echinospora</name>
    <dbReference type="NCBI Taxonomy" id="1992"/>
    <lineage>
        <taxon>Bacteria</taxon>
        <taxon>Bacillati</taxon>
        <taxon>Actinomycetota</taxon>
        <taxon>Actinomycetes</taxon>
        <taxon>Streptosporangiales</taxon>
        <taxon>Thermomonosporaceae</taxon>
        <taxon>Thermomonospora</taxon>
    </lineage>
</organism>
<dbReference type="OrthoDB" id="4319704at2"/>
<feature type="signal peptide" evidence="1">
    <location>
        <begin position="1"/>
        <end position="33"/>
    </location>
</feature>